<gene>
    <name evidence="11" type="ORF">CAPTEDRAFT_154088</name>
</gene>
<evidence type="ECO:0000256" key="8">
    <source>
        <dbReference type="PIRSR" id="PIRSR013503-1"/>
    </source>
</evidence>
<dbReference type="EnsemblMetazoa" id="CapteT154088">
    <property type="protein sequence ID" value="CapteP154088"/>
    <property type="gene ID" value="CapteG154088"/>
</dbReference>
<feature type="site" description="Interacts with free ubiquitin" evidence="9">
    <location>
        <position position="256"/>
    </location>
</feature>
<keyword evidence="6" id="KW-0378">Hydrolase</keyword>
<dbReference type="GO" id="GO:0043130">
    <property type="term" value="F:ubiquitin binding"/>
    <property type="evidence" value="ECO:0007669"/>
    <property type="project" value="TreeGrafter"/>
</dbReference>
<dbReference type="EMBL" id="AMQN01010146">
    <property type="status" value="NOT_ANNOTATED_CDS"/>
    <property type="molecule type" value="Genomic_DNA"/>
</dbReference>
<dbReference type="EMBL" id="AMQN01010143">
    <property type="status" value="NOT_ANNOTATED_CDS"/>
    <property type="molecule type" value="Genomic_DNA"/>
</dbReference>
<protein>
    <recommendedName>
        <fullName evidence="3">ubiquitinyl hydrolase 1</fullName>
        <ecNumber evidence="3">3.4.19.12</ecNumber>
    </recommendedName>
</protein>
<feature type="non-terminal residue" evidence="11">
    <location>
        <position position="1"/>
    </location>
</feature>
<dbReference type="PANTHER" id="PTHR12931:SF15">
    <property type="entry name" value="UBIQUITIN THIOESTERASE OTUBAIN-LIKE"/>
    <property type="match status" value="1"/>
</dbReference>
<dbReference type="MEROPS" id="C65.001"/>
<name>R7TZL0_CAPTE</name>
<dbReference type="STRING" id="283909.R7TZL0"/>
<dbReference type="EMBL" id="KB307129">
    <property type="protein sequence ID" value="ELT99204.1"/>
    <property type="molecule type" value="Genomic_DNA"/>
</dbReference>
<evidence type="ECO:0000256" key="6">
    <source>
        <dbReference type="ARBA" id="ARBA00022801"/>
    </source>
</evidence>
<feature type="active site" evidence="8">
    <location>
        <position position="83"/>
    </location>
</feature>
<reference evidence="11 13" key="2">
    <citation type="journal article" date="2013" name="Nature">
        <title>Insights into bilaterian evolution from three spiralian genomes.</title>
        <authorList>
            <person name="Simakov O."/>
            <person name="Marletaz F."/>
            <person name="Cho S.J."/>
            <person name="Edsinger-Gonzales E."/>
            <person name="Havlak P."/>
            <person name="Hellsten U."/>
            <person name="Kuo D.H."/>
            <person name="Larsson T."/>
            <person name="Lv J."/>
            <person name="Arendt D."/>
            <person name="Savage R."/>
            <person name="Osoegawa K."/>
            <person name="de Jong P."/>
            <person name="Grimwood J."/>
            <person name="Chapman J.A."/>
            <person name="Shapiro H."/>
            <person name="Aerts A."/>
            <person name="Otillar R.P."/>
            <person name="Terry A.Y."/>
            <person name="Boore J.L."/>
            <person name="Grigoriev I.V."/>
            <person name="Lindberg D.R."/>
            <person name="Seaver E.C."/>
            <person name="Weisblat D.A."/>
            <person name="Putnam N.H."/>
            <person name="Rokhsar D.S."/>
        </authorList>
    </citation>
    <scope>NUCLEOTIDE SEQUENCE</scope>
    <source>
        <strain evidence="11 13">I ESC-2004</strain>
    </source>
</reference>
<sequence>MATENIEDAKAQMGYDPTTNYDEATMAQQRQIEQEIAGCQPLIGKETDLKTLHDEYSPEDKIYQDKITDLQRKHSAYRRIRMDGNCFYRGFGFGYMEKLLKDKSELQRFKEVVTTSKDEMIKLGFPSFTIEDFHSNFIEVLEKLEKDCGVDELLEIFNDQGYSDYLVVYLRLLVSGHLQKNDDFFMNFIEGGRSVKEFCAQEVEPMGKESDHIHITALTAITGVPVCIEYMDRSEGHGVTTLVFPDDKTPVLTLLYKPGHYDLLY</sequence>
<evidence type="ECO:0000313" key="11">
    <source>
        <dbReference type="EMBL" id="ELT99204.1"/>
    </source>
</evidence>
<reference evidence="12" key="3">
    <citation type="submission" date="2015-06" db="UniProtKB">
        <authorList>
            <consortium name="EnsemblMetazoa"/>
        </authorList>
    </citation>
    <scope>IDENTIFICATION</scope>
</reference>
<evidence type="ECO:0000256" key="1">
    <source>
        <dbReference type="ARBA" id="ARBA00000707"/>
    </source>
</evidence>
<dbReference type="GO" id="GO:0071108">
    <property type="term" value="P:protein K48-linked deubiquitination"/>
    <property type="evidence" value="ECO:0007669"/>
    <property type="project" value="TreeGrafter"/>
</dbReference>
<comment type="catalytic activity">
    <reaction evidence="1">
        <text>Thiol-dependent hydrolysis of ester, thioester, amide, peptide and isopeptide bonds formed by the C-terminal Gly of ubiquitin (a 76-residue protein attached to proteins as an intracellular targeting signal).</text>
        <dbReference type="EC" id="3.4.19.12"/>
    </reaction>
</comment>
<dbReference type="EMBL" id="AMQN01010144">
    <property type="status" value="NOT_ANNOTATED_CDS"/>
    <property type="molecule type" value="Genomic_DNA"/>
</dbReference>
<feature type="site" description="Interacts with free ubiquitin" evidence="9">
    <location>
        <position position="261"/>
    </location>
</feature>
<proteinExistence type="inferred from homology"/>
<accession>R7TZL0</accession>
<feature type="active site" evidence="8">
    <location>
        <position position="260"/>
    </location>
</feature>
<dbReference type="OrthoDB" id="18915at2759"/>
<dbReference type="InterPro" id="IPR003323">
    <property type="entry name" value="OTU_dom"/>
</dbReference>
<keyword evidence="13" id="KW-1185">Reference proteome</keyword>
<dbReference type="GO" id="GO:0005634">
    <property type="term" value="C:nucleus"/>
    <property type="evidence" value="ECO:0007669"/>
    <property type="project" value="TreeGrafter"/>
</dbReference>
<evidence type="ECO:0000256" key="2">
    <source>
        <dbReference type="ARBA" id="ARBA00006579"/>
    </source>
</evidence>
<feature type="active site" description="Nucleophile" evidence="8">
    <location>
        <position position="86"/>
    </location>
</feature>
<dbReference type="InterPro" id="IPR019400">
    <property type="entry name" value="Peptidase_C65_otubain"/>
</dbReference>
<keyword evidence="5" id="KW-0833">Ubl conjugation pathway</keyword>
<dbReference type="GO" id="GO:0006508">
    <property type="term" value="P:proteolysis"/>
    <property type="evidence" value="ECO:0007669"/>
    <property type="project" value="UniProtKB-KW"/>
</dbReference>
<evidence type="ECO:0000256" key="9">
    <source>
        <dbReference type="PIRSR" id="PIRSR013503-2"/>
    </source>
</evidence>
<dbReference type="GO" id="GO:0004843">
    <property type="term" value="F:cysteine-type deubiquitinase activity"/>
    <property type="evidence" value="ECO:0007669"/>
    <property type="project" value="UniProtKB-EC"/>
</dbReference>
<dbReference type="HOGENOM" id="CLU_014832_3_0_1"/>
<evidence type="ECO:0000256" key="5">
    <source>
        <dbReference type="ARBA" id="ARBA00022786"/>
    </source>
</evidence>
<dbReference type="Pfam" id="PF10275">
    <property type="entry name" value="Peptidase_C65"/>
    <property type="match status" value="1"/>
</dbReference>
<comment type="similarity">
    <text evidence="2">Belongs to the peptidase C65 family.</text>
</comment>
<reference evidence="13" key="1">
    <citation type="submission" date="2012-12" db="EMBL/GenBank/DDBJ databases">
        <authorList>
            <person name="Hellsten U."/>
            <person name="Grimwood J."/>
            <person name="Chapman J.A."/>
            <person name="Shapiro H."/>
            <person name="Aerts A."/>
            <person name="Otillar R.P."/>
            <person name="Terry A.Y."/>
            <person name="Boore J.L."/>
            <person name="Simakov O."/>
            <person name="Marletaz F."/>
            <person name="Cho S.-J."/>
            <person name="Edsinger-Gonzales E."/>
            <person name="Havlak P."/>
            <person name="Kuo D.-H."/>
            <person name="Larsson T."/>
            <person name="Lv J."/>
            <person name="Arendt D."/>
            <person name="Savage R."/>
            <person name="Osoegawa K."/>
            <person name="de Jong P."/>
            <person name="Lindberg D.R."/>
            <person name="Seaver E.C."/>
            <person name="Weisblat D.A."/>
            <person name="Putnam N.H."/>
            <person name="Grigoriev I.V."/>
            <person name="Rokhsar D.S."/>
        </authorList>
    </citation>
    <scope>NUCLEOTIDE SEQUENCE</scope>
    <source>
        <strain evidence="13">I ESC-2004</strain>
    </source>
</reference>
<dbReference type="PROSITE" id="PS50802">
    <property type="entry name" value="OTU"/>
    <property type="match status" value="1"/>
</dbReference>
<dbReference type="AlphaFoldDB" id="R7TZL0"/>
<dbReference type="EC" id="3.4.19.12" evidence="3"/>
<dbReference type="PIRSF" id="PIRSF013503">
    <property type="entry name" value="Ubiquitin_thioesterase_Otubain"/>
    <property type="match status" value="1"/>
</dbReference>
<dbReference type="InterPro" id="IPR038765">
    <property type="entry name" value="Papain-like_cys_pep_sf"/>
</dbReference>
<dbReference type="InterPro" id="IPR042467">
    <property type="entry name" value="Peptidase_C65_otubain_sub2"/>
</dbReference>
<feature type="domain" description="OTU" evidence="10">
    <location>
        <begin position="75"/>
        <end position="265"/>
    </location>
</feature>
<feature type="site" description="Interacts with free ubiquitin" evidence="9">
    <location>
        <position position="230"/>
    </location>
</feature>
<dbReference type="EMBL" id="AMQN01010145">
    <property type="status" value="NOT_ANNOTATED_CDS"/>
    <property type="molecule type" value="Genomic_DNA"/>
</dbReference>
<dbReference type="FunFam" id="1.20.1300.20:FF:000001">
    <property type="entry name" value="Ubiquitin thioesterase OTUB1"/>
    <property type="match status" value="1"/>
</dbReference>
<evidence type="ECO:0000256" key="3">
    <source>
        <dbReference type="ARBA" id="ARBA00012759"/>
    </source>
</evidence>
<feature type="site" description="Interacts with free ubiquitin" evidence="9">
    <location>
        <position position="232"/>
    </location>
</feature>
<keyword evidence="7" id="KW-0788">Thiol protease</keyword>
<organism evidence="11">
    <name type="scientific">Capitella teleta</name>
    <name type="common">Polychaete worm</name>
    <dbReference type="NCBI Taxonomy" id="283909"/>
    <lineage>
        <taxon>Eukaryota</taxon>
        <taxon>Metazoa</taxon>
        <taxon>Spiralia</taxon>
        <taxon>Lophotrochozoa</taxon>
        <taxon>Annelida</taxon>
        <taxon>Polychaeta</taxon>
        <taxon>Sedentaria</taxon>
        <taxon>Scolecida</taxon>
        <taxon>Capitellidae</taxon>
        <taxon>Capitella</taxon>
    </lineage>
</organism>
<dbReference type="Proteomes" id="UP000014760">
    <property type="component" value="Unassembled WGS sequence"/>
</dbReference>
<dbReference type="FunCoup" id="R7TZL0">
    <property type="interactions" value="2450"/>
</dbReference>
<dbReference type="Gene3D" id="1.20.1300.20">
    <property type="entry name" value="Peptidase C65 Otubain, subdomain 2"/>
    <property type="match status" value="1"/>
</dbReference>
<dbReference type="OMA" id="ADHVQIT"/>
<dbReference type="SUPFAM" id="SSF54001">
    <property type="entry name" value="Cysteine proteinases"/>
    <property type="match status" value="1"/>
</dbReference>
<dbReference type="InterPro" id="IPR042468">
    <property type="entry name" value="Peptidase_C65_otubain_sub1"/>
</dbReference>
<evidence type="ECO:0000256" key="4">
    <source>
        <dbReference type="ARBA" id="ARBA00022670"/>
    </source>
</evidence>
<keyword evidence="4" id="KW-0645">Protease</keyword>
<dbReference type="Gene3D" id="3.30.200.60">
    <property type="entry name" value="Peptidase C65 Otubain, subdomain 1"/>
    <property type="match status" value="1"/>
</dbReference>
<evidence type="ECO:0000313" key="12">
    <source>
        <dbReference type="EnsemblMetazoa" id="CapteP154088"/>
    </source>
</evidence>
<dbReference type="CDD" id="cd22763">
    <property type="entry name" value="OTUB1"/>
    <property type="match status" value="1"/>
</dbReference>
<dbReference type="InterPro" id="IPR016615">
    <property type="entry name" value="Otubain"/>
</dbReference>
<evidence type="ECO:0000313" key="13">
    <source>
        <dbReference type="Proteomes" id="UP000014760"/>
    </source>
</evidence>
<dbReference type="PANTHER" id="PTHR12931">
    <property type="entry name" value="UBIQUITIN THIOLESTERASE PROTEIN OTUB"/>
    <property type="match status" value="1"/>
</dbReference>
<evidence type="ECO:0000259" key="10">
    <source>
        <dbReference type="PROSITE" id="PS50802"/>
    </source>
</evidence>
<evidence type="ECO:0000256" key="7">
    <source>
        <dbReference type="ARBA" id="ARBA00022807"/>
    </source>
</evidence>